<dbReference type="AlphaFoldDB" id="A0A8A1MGL1"/>
<dbReference type="EMBL" id="CP069115">
    <property type="protein sequence ID" value="QSS65121.1"/>
    <property type="molecule type" value="Genomic_DNA"/>
</dbReference>
<dbReference type="Proteomes" id="UP000663671">
    <property type="component" value="Chromosome 3"/>
</dbReference>
<accession>A0A8A1MGL1</accession>
<organism evidence="1 2">
    <name type="scientific">Ajellomyces capsulatus</name>
    <name type="common">Darling's disease fungus</name>
    <name type="synonym">Histoplasma capsulatum</name>
    <dbReference type="NCBI Taxonomy" id="5037"/>
    <lineage>
        <taxon>Eukaryota</taxon>
        <taxon>Fungi</taxon>
        <taxon>Dikarya</taxon>
        <taxon>Ascomycota</taxon>
        <taxon>Pezizomycotina</taxon>
        <taxon>Eurotiomycetes</taxon>
        <taxon>Eurotiomycetidae</taxon>
        <taxon>Onygenales</taxon>
        <taxon>Ajellomycetaceae</taxon>
        <taxon>Histoplasma</taxon>
    </lineage>
</organism>
<gene>
    <name evidence="1" type="ORF">I7I51_05962</name>
</gene>
<name>A0A8A1MGL1_AJECA</name>
<evidence type="ECO:0000313" key="2">
    <source>
        <dbReference type="Proteomes" id="UP000663671"/>
    </source>
</evidence>
<sequence>MGSGRQYVFIVQFAASNFQPWWKTTIAFSVGRGEQTREGHVASNRNTLHVGSTIGSPNRSISAYRNAREFHCAHSAKAGRLDWPLWTGSMARMVMPGRVHNISATTQPTHRYPIKPDPKGLPISPEAWTGSGTWPGYAADSSGEFGAEWCRIPVRLYTGSRELQRQEHRDLYIEGLLSRLSVQQYQFNVKVVRLWQQIQFKSSE</sequence>
<proteinExistence type="predicted"/>
<dbReference type="VEuPathDB" id="FungiDB:I7I51_05962"/>
<reference evidence="1" key="1">
    <citation type="submission" date="2021-01" db="EMBL/GenBank/DDBJ databases">
        <title>Chromosome-level genome assembly of a human fungal pathogen reveals clustering of transcriptionally co-regulated genes.</title>
        <authorList>
            <person name="Voorhies M."/>
            <person name="Cohen S."/>
            <person name="Shea T.P."/>
            <person name="Petrus S."/>
            <person name="Munoz J.F."/>
            <person name="Poplawski S."/>
            <person name="Goldman W.E."/>
            <person name="Michael T."/>
            <person name="Cuomo C.A."/>
            <person name="Sil A."/>
            <person name="Beyhan S."/>
        </authorList>
    </citation>
    <scope>NUCLEOTIDE SEQUENCE</scope>
    <source>
        <strain evidence="1">WU24</strain>
    </source>
</reference>
<evidence type="ECO:0000313" key="1">
    <source>
        <dbReference type="EMBL" id="QSS65121.1"/>
    </source>
</evidence>
<dbReference type="OrthoDB" id="10543853at2759"/>
<protein>
    <submittedName>
        <fullName evidence="1">Uncharacterized protein</fullName>
    </submittedName>
</protein>